<reference evidence="2 3" key="1">
    <citation type="submission" date="2018-08" db="EMBL/GenBank/DDBJ databases">
        <title>A genome reference for cultivated species of the human gut microbiota.</title>
        <authorList>
            <person name="Zou Y."/>
            <person name="Xue W."/>
            <person name="Luo G."/>
        </authorList>
    </citation>
    <scope>NUCLEOTIDE SEQUENCE [LARGE SCALE GENOMIC DNA]</scope>
    <source>
        <strain evidence="2 3">AM13-21</strain>
    </source>
</reference>
<dbReference type="SUPFAM" id="SSF52309">
    <property type="entry name" value="N-(deoxy)ribosyltransferase-like"/>
    <property type="match status" value="1"/>
</dbReference>
<organism evidence="2 3">
    <name type="scientific">Phocaeicola vulgatus</name>
    <name type="common">Bacteroides vulgatus</name>
    <dbReference type="NCBI Taxonomy" id="821"/>
    <lineage>
        <taxon>Bacteria</taxon>
        <taxon>Pseudomonadati</taxon>
        <taxon>Bacteroidota</taxon>
        <taxon>Bacteroidia</taxon>
        <taxon>Bacteroidales</taxon>
        <taxon>Bacteroidaceae</taxon>
        <taxon>Phocaeicola</taxon>
    </lineage>
</organism>
<evidence type="ECO:0000313" key="4">
    <source>
        <dbReference type="Proteomes" id="UP000460950"/>
    </source>
</evidence>
<comment type="caution">
    <text evidence="2">The sequence shown here is derived from an EMBL/GenBank/DDBJ whole genome shotgun (WGS) entry which is preliminary data.</text>
</comment>
<accession>A0A415BQQ7</accession>
<evidence type="ECO:0000313" key="2">
    <source>
        <dbReference type="EMBL" id="RHI89916.1"/>
    </source>
</evidence>
<proteinExistence type="predicted"/>
<dbReference type="AlphaFoldDB" id="A0A415BQQ7"/>
<evidence type="ECO:0000313" key="1">
    <source>
        <dbReference type="EMBL" id="MSS49983.1"/>
    </source>
</evidence>
<sequence>MGKVKIYISGPIAHYDLHERKHAFLMAKERLESQGYDPVNPFDNGVPDNAHWREHMRADIAMLLKCDAIFMLPGWELSKGCKLELDVASSCGIAVIIEPVHPCDYDVKKSGAETCVLP</sequence>
<reference evidence="1 4" key="2">
    <citation type="submission" date="2019-09" db="EMBL/GenBank/DDBJ databases">
        <title>In-depth cultivation of the pig gut microbiome towards novel bacterial diversity and tailored functional studies.</title>
        <authorList>
            <person name="Wylensek D."/>
            <person name="Hitch T.C.A."/>
            <person name="Clavel T."/>
        </authorList>
    </citation>
    <scope>NUCLEOTIDE SEQUENCE [LARGE SCALE GENOMIC DNA]</scope>
    <source>
        <strain evidence="1 4">WCA-389-WT-3C</strain>
    </source>
</reference>
<dbReference type="Proteomes" id="UP000460950">
    <property type="component" value="Unassembled WGS sequence"/>
</dbReference>
<dbReference type="Pfam" id="PF14359">
    <property type="entry name" value="DUF4406"/>
    <property type="match status" value="1"/>
</dbReference>
<name>A0A415BQQ7_PHOVU</name>
<dbReference type="Proteomes" id="UP000285777">
    <property type="component" value="Unassembled WGS sequence"/>
</dbReference>
<dbReference type="EMBL" id="QRLF01000020">
    <property type="protein sequence ID" value="RHI89916.1"/>
    <property type="molecule type" value="Genomic_DNA"/>
</dbReference>
<gene>
    <name evidence="2" type="ORF">DW150_12410</name>
    <name evidence="1" type="ORF">FYJ30_17180</name>
</gene>
<dbReference type="InterPro" id="IPR025518">
    <property type="entry name" value="DUF4406"/>
</dbReference>
<dbReference type="RefSeq" id="WP_016270271.1">
    <property type="nucleotide sequence ID" value="NZ_CAXTGH010000003.1"/>
</dbReference>
<dbReference type="EMBL" id="VULU01000039">
    <property type="protein sequence ID" value="MSS49983.1"/>
    <property type="molecule type" value="Genomic_DNA"/>
</dbReference>
<evidence type="ECO:0000313" key="3">
    <source>
        <dbReference type="Proteomes" id="UP000285777"/>
    </source>
</evidence>
<dbReference type="Gene3D" id="3.40.50.10400">
    <property type="entry name" value="Hypothetical protein PA1492"/>
    <property type="match status" value="1"/>
</dbReference>
<protein>
    <submittedName>
        <fullName evidence="2">DUF4406 domain-containing protein</fullName>
    </submittedName>
</protein>